<evidence type="ECO:0000313" key="6">
    <source>
        <dbReference type="EMBL" id="CAK9080187.1"/>
    </source>
</evidence>
<dbReference type="PANTHER" id="PTHR45641:SF19">
    <property type="entry name" value="NEPHROCYSTIN-3"/>
    <property type="match status" value="1"/>
</dbReference>
<sequence length="429" mass="48275">MRHGPADASPRIGPARLARCVAACWLLCTAGAAKIDEGPELVSDQVVQEAALEAKFHDFKDRYGVYDLRTLDVFFELFDIWIMLYRLNKIDQALVEVLPAVRWRQDEYAIRGLQALAFTRWKQNRHREALARFHEMEGWVGKSAPLCENIGHTYNALGMPKEAEHYFNQSLFYMNAPDSNMSSDQQGGSLLGLAGVREKQQLWAEARQAAQEAYDIYKARDVQRGWDSSLTAKAAMAVSKMDLKLGNLEQALAKAEEALQLFELTSGSQSPLMSTAYRRMGEIYMKKGLYVEARQAFHKAYKLEAVKDAFDLTEIVILHQSLMDAHLGRGPLQRSAFRVYFRTAAQVLKRVKELKQDGNAGAYYKLAGELFVLGEDCKAGAPLLSMAVSLLQVETAVDTKLMVKASRDLISYCKGSTKHLEEQYLRGEL</sequence>
<protein>
    <recommendedName>
        <fullName evidence="8">Tetratricopeptide repeat protein</fullName>
    </recommendedName>
</protein>
<keyword evidence="2 3" id="KW-0802">TPR repeat</keyword>
<gene>
    <name evidence="6" type="ORF">SCF082_LOCUS38241</name>
</gene>
<organism evidence="6 7">
    <name type="scientific">Durusdinium trenchii</name>
    <dbReference type="NCBI Taxonomy" id="1381693"/>
    <lineage>
        <taxon>Eukaryota</taxon>
        <taxon>Sar</taxon>
        <taxon>Alveolata</taxon>
        <taxon>Dinophyceae</taxon>
        <taxon>Suessiales</taxon>
        <taxon>Symbiodiniaceae</taxon>
        <taxon>Durusdinium</taxon>
    </lineage>
</organism>
<keyword evidence="1" id="KW-0677">Repeat</keyword>
<comment type="caution">
    <text evidence="6">The sequence shown here is derived from an EMBL/GenBank/DDBJ whole genome shotgun (WGS) entry which is preliminary data.</text>
</comment>
<keyword evidence="5" id="KW-0732">Signal</keyword>
<evidence type="ECO:0008006" key="8">
    <source>
        <dbReference type="Google" id="ProtNLM"/>
    </source>
</evidence>
<evidence type="ECO:0000256" key="2">
    <source>
        <dbReference type="ARBA" id="ARBA00022803"/>
    </source>
</evidence>
<accession>A0ABP0PVY4</accession>
<feature type="repeat" description="TPR" evidence="3">
    <location>
        <begin position="274"/>
        <end position="307"/>
    </location>
</feature>
<evidence type="ECO:0000256" key="3">
    <source>
        <dbReference type="PROSITE-ProRule" id="PRU00339"/>
    </source>
</evidence>
<dbReference type="Pfam" id="PF13424">
    <property type="entry name" value="TPR_12"/>
    <property type="match status" value="1"/>
</dbReference>
<evidence type="ECO:0000256" key="4">
    <source>
        <dbReference type="SAM" id="Coils"/>
    </source>
</evidence>
<dbReference type="PROSITE" id="PS50005">
    <property type="entry name" value="TPR"/>
    <property type="match status" value="1"/>
</dbReference>
<name>A0ABP0PVY4_9DINO</name>
<dbReference type="SMART" id="SM00028">
    <property type="entry name" value="TPR"/>
    <property type="match status" value="2"/>
</dbReference>
<dbReference type="PANTHER" id="PTHR45641">
    <property type="entry name" value="TETRATRICOPEPTIDE REPEAT PROTEIN (AFU_ORTHOLOGUE AFUA_6G03870)"/>
    <property type="match status" value="1"/>
</dbReference>
<evidence type="ECO:0000256" key="1">
    <source>
        <dbReference type="ARBA" id="ARBA00022737"/>
    </source>
</evidence>
<proteinExistence type="predicted"/>
<reference evidence="6 7" key="1">
    <citation type="submission" date="2024-02" db="EMBL/GenBank/DDBJ databases">
        <authorList>
            <person name="Chen Y."/>
            <person name="Shah S."/>
            <person name="Dougan E. K."/>
            <person name="Thang M."/>
            <person name="Chan C."/>
        </authorList>
    </citation>
    <scope>NUCLEOTIDE SEQUENCE [LARGE SCALE GENOMIC DNA]</scope>
</reference>
<feature type="signal peptide" evidence="5">
    <location>
        <begin position="1"/>
        <end position="32"/>
    </location>
</feature>
<dbReference type="Proteomes" id="UP001642464">
    <property type="component" value="Unassembled WGS sequence"/>
</dbReference>
<feature type="chain" id="PRO_5046459671" description="Tetratricopeptide repeat protein" evidence="5">
    <location>
        <begin position="33"/>
        <end position="429"/>
    </location>
</feature>
<dbReference type="Gene3D" id="1.25.40.10">
    <property type="entry name" value="Tetratricopeptide repeat domain"/>
    <property type="match status" value="2"/>
</dbReference>
<feature type="coiled-coil region" evidence="4">
    <location>
        <begin position="238"/>
        <end position="265"/>
    </location>
</feature>
<evidence type="ECO:0000313" key="7">
    <source>
        <dbReference type="Proteomes" id="UP001642464"/>
    </source>
</evidence>
<dbReference type="SUPFAM" id="SSF48452">
    <property type="entry name" value="TPR-like"/>
    <property type="match status" value="1"/>
</dbReference>
<keyword evidence="7" id="KW-1185">Reference proteome</keyword>
<keyword evidence="4" id="KW-0175">Coiled coil</keyword>
<dbReference type="EMBL" id="CAXAMM010038696">
    <property type="protein sequence ID" value="CAK9080187.1"/>
    <property type="molecule type" value="Genomic_DNA"/>
</dbReference>
<dbReference type="InterPro" id="IPR019734">
    <property type="entry name" value="TPR_rpt"/>
</dbReference>
<dbReference type="InterPro" id="IPR011990">
    <property type="entry name" value="TPR-like_helical_dom_sf"/>
</dbReference>
<evidence type="ECO:0000256" key="5">
    <source>
        <dbReference type="SAM" id="SignalP"/>
    </source>
</evidence>